<dbReference type="EMBL" id="WOTH01000034">
    <property type="protein sequence ID" value="NHO54837.1"/>
    <property type="molecule type" value="Genomic_DNA"/>
</dbReference>
<keyword evidence="3" id="KW-1185">Reference proteome</keyword>
<gene>
    <name evidence="2" type="ORF">GOB87_12920</name>
</gene>
<keyword evidence="1" id="KW-1133">Transmembrane helix</keyword>
<evidence type="ECO:0000313" key="2">
    <source>
        <dbReference type="EMBL" id="NHO54837.1"/>
    </source>
</evidence>
<feature type="transmembrane region" description="Helical" evidence="1">
    <location>
        <begin position="25"/>
        <end position="46"/>
    </location>
</feature>
<comment type="caution">
    <text evidence="2">The sequence shown here is derived from an EMBL/GenBank/DDBJ whole genome shotgun (WGS) entry which is preliminary data.</text>
</comment>
<dbReference type="RefSeq" id="WP_166317620.1">
    <property type="nucleotide sequence ID" value="NZ_WOTH01000034.1"/>
</dbReference>
<sequence>MHMLYACMAALVVWAIVPLVAPHYAPMAGTLFVIYLLVGLFAAWVATREEV</sequence>
<evidence type="ECO:0000313" key="3">
    <source>
        <dbReference type="Proteomes" id="UP000597459"/>
    </source>
</evidence>
<evidence type="ECO:0000256" key="1">
    <source>
        <dbReference type="SAM" id="Phobius"/>
    </source>
</evidence>
<protein>
    <submittedName>
        <fullName evidence="2">Uncharacterized protein</fullName>
    </submittedName>
</protein>
<keyword evidence="1" id="KW-0472">Membrane</keyword>
<dbReference type="Proteomes" id="UP000597459">
    <property type="component" value="Unassembled WGS sequence"/>
</dbReference>
<proteinExistence type="predicted"/>
<organism evidence="2 3">
    <name type="scientific">Acetobacter estunensis</name>
    <dbReference type="NCBI Taxonomy" id="104097"/>
    <lineage>
        <taxon>Bacteria</taxon>
        <taxon>Pseudomonadati</taxon>
        <taxon>Pseudomonadota</taxon>
        <taxon>Alphaproteobacteria</taxon>
        <taxon>Acetobacterales</taxon>
        <taxon>Acetobacteraceae</taxon>
        <taxon>Acetobacter</taxon>
    </lineage>
</organism>
<reference evidence="2" key="1">
    <citation type="submission" date="2019-11" db="EMBL/GenBank/DDBJ databases">
        <title>Description of new Acetobacter species.</title>
        <authorList>
            <person name="Cleenwerck I."/>
            <person name="Sombolestani A.S."/>
        </authorList>
    </citation>
    <scope>NUCLEOTIDE SEQUENCE</scope>
    <source>
        <strain evidence="2">LMG 1626</strain>
    </source>
</reference>
<dbReference type="AlphaFoldDB" id="A0A967B6N9"/>
<keyword evidence="1" id="KW-0812">Transmembrane</keyword>
<accession>A0A967B6N9</accession>
<name>A0A967B6N9_9PROT</name>